<dbReference type="GO" id="GO:0043565">
    <property type="term" value="F:sequence-specific DNA binding"/>
    <property type="evidence" value="ECO:0007669"/>
    <property type="project" value="TreeGrafter"/>
</dbReference>
<gene>
    <name evidence="2" type="ORF">AL399_08820</name>
</gene>
<accession>A0A0Q4B6P5</accession>
<comment type="caution">
    <text evidence="2">The sequence shown here is derived from an EMBL/GenBank/DDBJ whole genome shotgun (WGS) entry which is preliminary data.</text>
</comment>
<dbReference type="PANTHER" id="PTHR36966:SF1">
    <property type="entry name" value="REP-ASSOCIATED TYROSINE TRANSPOSASE"/>
    <property type="match status" value="1"/>
</dbReference>
<dbReference type="InterPro" id="IPR002686">
    <property type="entry name" value="Transposase_17"/>
</dbReference>
<dbReference type="InterPro" id="IPR036515">
    <property type="entry name" value="Transposase_17_sf"/>
</dbReference>
<dbReference type="GO" id="GO:0004803">
    <property type="term" value="F:transposase activity"/>
    <property type="evidence" value="ECO:0007669"/>
    <property type="project" value="InterPro"/>
</dbReference>
<dbReference type="PATRIC" id="fig|1702214.3.peg.445"/>
<dbReference type="PANTHER" id="PTHR36966">
    <property type="entry name" value="REP-ASSOCIATED TYROSINE TRANSPOSASE"/>
    <property type="match status" value="1"/>
</dbReference>
<dbReference type="EMBL" id="LIIK01000061">
    <property type="protein sequence ID" value="KQM08170.1"/>
    <property type="molecule type" value="Genomic_DNA"/>
</dbReference>
<keyword evidence="3" id="KW-1185">Reference proteome</keyword>
<dbReference type="SUPFAM" id="SSF143422">
    <property type="entry name" value="Transposase IS200-like"/>
    <property type="match status" value="1"/>
</dbReference>
<dbReference type="Gene3D" id="3.30.70.1290">
    <property type="entry name" value="Transposase IS200-like"/>
    <property type="match status" value="1"/>
</dbReference>
<dbReference type="Proteomes" id="UP000054172">
    <property type="component" value="Unassembled WGS sequence"/>
</dbReference>
<dbReference type="GO" id="GO:0006313">
    <property type="term" value="P:DNA transposition"/>
    <property type="evidence" value="ECO:0007669"/>
    <property type="project" value="InterPro"/>
</dbReference>
<evidence type="ECO:0000313" key="3">
    <source>
        <dbReference type="Proteomes" id="UP000054172"/>
    </source>
</evidence>
<sequence>MPRTGYLRGAIGGDGHGRGTGIVFFGWWAGESSRGTAKTPPLQSGNAAMAMIGMDDTEQRGRHSIRLPGYDYGRAGTYFLTICTQGRLHLFGEVREGVMLCSAAGYMVQEAFYGLEEHFPTVHPIHMAAMPDHVHALIQLSGVYTPSGQRPTLGEIVGWYKQRTHLLYGHEARAGGWPCYQGHLWQRDFYERRVETAAALVTYAQYMVENPQRWSETHDE</sequence>
<dbReference type="SMART" id="SM01321">
    <property type="entry name" value="Y1_Tnp"/>
    <property type="match status" value="1"/>
</dbReference>
<name>A0A0Q4B6P5_9BACT</name>
<feature type="domain" description="Transposase IS200-like" evidence="1">
    <location>
        <begin position="74"/>
        <end position="210"/>
    </location>
</feature>
<dbReference type="InterPro" id="IPR052715">
    <property type="entry name" value="RAYT_transposase"/>
</dbReference>
<evidence type="ECO:0000313" key="2">
    <source>
        <dbReference type="EMBL" id="KQM08170.1"/>
    </source>
</evidence>
<organism evidence="2 3">
    <name type="scientific">Candidatus [Bacteroides] periocalifornicus</name>
    <dbReference type="NCBI Taxonomy" id="1702214"/>
    <lineage>
        <taxon>Bacteria</taxon>
        <taxon>Pseudomonadati</taxon>
        <taxon>Bacteroidota</taxon>
    </lineage>
</organism>
<evidence type="ECO:0000259" key="1">
    <source>
        <dbReference type="SMART" id="SM01321"/>
    </source>
</evidence>
<reference evidence="2" key="1">
    <citation type="submission" date="2015-08" db="EMBL/GenBank/DDBJ databases">
        <title>Candidatus Bacteriodes Periocalifornicus.</title>
        <authorList>
            <person name="McLean J.S."/>
            <person name="Kelley S."/>
        </authorList>
    </citation>
    <scope>NUCLEOTIDE SEQUENCE [LARGE SCALE GENOMIC DNA]</scope>
    <source>
        <strain evidence="2">12B</strain>
    </source>
</reference>
<dbReference type="AlphaFoldDB" id="A0A0Q4B6P5"/>
<proteinExistence type="predicted"/>
<protein>
    <recommendedName>
        <fullName evidence="1">Transposase IS200-like domain-containing protein</fullName>
    </recommendedName>
</protein>